<protein>
    <recommendedName>
        <fullName evidence="4">P-type ATPase A domain-containing protein</fullName>
    </recommendedName>
</protein>
<reference evidence="5 6" key="1">
    <citation type="submission" date="2021-06" db="EMBL/GenBank/DDBJ databases">
        <title>Caerostris darwini draft genome.</title>
        <authorList>
            <person name="Kono N."/>
            <person name="Arakawa K."/>
        </authorList>
    </citation>
    <scope>NUCLEOTIDE SEQUENCE [LARGE SCALE GENOMIC DNA]</scope>
</reference>
<keyword evidence="3" id="KW-0812">Transmembrane</keyword>
<sequence>MYKKDFMHIVAIATVIRNGDVCRIKVSDIVVGDIIILKKGDFVPADIRIIESDDLETDDSRIIGKSDNRAKNPYNIMDDPLESENLALFGTYCLKGYGKGICIGTGRKTVLGETLDLIVAYEKSETVIYVSVRRLVLFLATGTVFLGVILFIFSYHVGWFWLDTLLYLLILVIANIPDSLLPGVTASLAISAKRIASKKCLVTDLEAVENLGVISAICCGKKDVITQNIPTVHYLWLDSTSCLASYNQKKMGKFISFYHLRLNICFIQQS</sequence>
<dbReference type="GO" id="GO:0005391">
    <property type="term" value="F:P-type sodium:potassium-exchanging transporter activity"/>
    <property type="evidence" value="ECO:0007669"/>
    <property type="project" value="TreeGrafter"/>
</dbReference>
<dbReference type="GO" id="GO:1902600">
    <property type="term" value="P:proton transmembrane transport"/>
    <property type="evidence" value="ECO:0007669"/>
    <property type="project" value="TreeGrafter"/>
</dbReference>
<evidence type="ECO:0000256" key="3">
    <source>
        <dbReference type="SAM" id="Phobius"/>
    </source>
</evidence>
<evidence type="ECO:0000259" key="4">
    <source>
        <dbReference type="Pfam" id="PF00122"/>
    </source>
</evidence>
<name>A0AAV4S7R3_9ARAC</name>
<dbReference type="InterPro" id="IPR059000">
    <property type="entry name" value="ATPase_P-type_domA"/>
</dbReference>
<dbReference type="InterPro" id="IPR050510">
    <property type="entry name" value="Cation_transp_ATPase_P-type"/>
</dbReference>
<dbReference type="PRINTS" id="PR00121">
    <property type="entry name" value="NAKATPASE"/>
</dbReference>
<dbReference type="Gene3D" id="3.40.50.1000">
    <property type="entry name" value="HAD superfamily/HAD-like"/>
    <property type="match status" value="1"/>
</dbReference>
<feature type="transmembrane region" description="Helical" evidence="3">
    <location>
        <begin position="135"/>
        <end position="153"/>
    </location>
</feature>
<comment type="caution">
    <text evidence="5">The sequence shown here is derived from an EMBL/GenBank/DDBJ whole genome shotgun (WGS) entry which is preliminary data.</text>
</comment>
<dbReference type="AlphaFoldDB" id="A0AAV4S7R3"/>
<proteinExistence type="predicted"/>
<evidence type="ECO:0000256" key="2">
    <source>
        <dbReference type="ARBA" id="ARBA00022475"/>
    </source>
</evidence>
<evidence type="ECO:0000313" key="5">
    <source>
        <dbReference type="EMBL" id="GIY29695.1"/>
    </source>
</evidence>
<evidence type="ECO:0000256" key="1">
    <source>
        <dbReference type="ARBA" id="ARBA00004651"/>
    </source>
</evidence>
<dbReference type="Pfam" id="PF00122">
    <property type="entry name" value="E1-E2_ATPase"/>
    <property type="match status" value="1"/>
</dbReference>
<accession>A0AAV4S7R3</accession>
<keyword evidence="2" id="KW-1003">Cell membrane</keyword>
<dbReference type="Gene3D" id="1.20.1110.10">
    <property type="entry name" value="Calcium-transporting ATPase, transmembrane domain"/>
    <property type="match status" value="1"/>
</dbReference>
<comment type="subcellular location">
    <subcellularLocation>
        <location evidence="1">Cell membrane</location>
        <topology evidence="1">Multi-pass membrane protein</topology>
    </subcellularLocation>
</comment>
<keyword evidence="3" id="KW-0472">Membrane</keyword>
<dbReference type="InterPro" id="IPR023298">
    <property type="entry name" value="ATPase_P-typ_TM_dom_sf"/>
</dbReference>
<dbReference type="EMBL" id="BPLQ01007365">
    <property type="protein sequence ID" value="GIY29695.1"/>
    <property type="molecule type" value="Genomic_DNA"/>
</dbReference>
<organism evidence="5 6">
    <name type="scientific">Caerostris darwini</name>
    <dbReference type="NCBI Taxonomy" id="1538125"/>
    <lineage>
        <taxon>Eukaryota</taxon>
        <taxon>Metazoa</taxon>
        <taxon>Ecdysozoa</taxon>
        <taxon>Arthropoda</taxon>
        <taxon>Chelicerata</taxon>
        <taxon>Arachnida</taxon>
        <taxon>Araneae</taxon>
        <taxon>Araneomorphae</taxon>
        <taxon>Entelegynae</taxon>
        <taxon>Araneoidea</taxon>
        <taxon>Araneidae</taxon>
        <taxon>Caerostris</taxon>
    </lineage>
</organism>
<dbReference type="SUPFAM" id="SSF81653">
    <property type="entry name" value="Calcium ATPase, transduction domain A"/>
    <property type="match status" value="1"/>
</dbReference>
<dbReference type="GO" id="GO:0005886">
    <property type="term" value="C:plasma membrane"/>
    <property type="evidence" value="ECO:0007669"/>
    <property type="project" value="UniProtKB-SubCell"/>
</dbReference>
<dbReference type="GO" id="GO:0000166">
    <property type="term" value="F:nucleotide binding"/>
    <property type="evidence" value="ECO:0007669"/>
    <property type="project" value="InterPro"/>
</dbReference>
<keyword evidence="3" id="KW-1133">Transmembrane helix</keyword>
<feature type="domain" description="P-type ATPase A" evidence="4">
    <location>
        <begin position="11"/>
        <end position="117"/>
    </location>
</feature>
<dbReference type="GO" id="GO:0036376">
    <property type="term" value="P:sodium ion export across plasma membrane"/>
    <property type="evidence" value="ECO:0007669"/>
    <property type="project" value="TreeGrafter"/>
</dbReference>
<dbReference type="PANTHER" id="PTHR43294:SF21">
    <property type="entry name" value="CATION TRANSPORTING ATPASE"/>
    <property type="match status" value="1"/>
</dbReference>
<keyword evidence="6" id="KW-1185">Reference proteome</keyword>
<dbReference type="SUPFAM" id="SSF81665">
    <property type="entry name" value="Calcium ATPase, transmembrane domain M"/>
    <property type="match status" value="1"/>
</dbReference>
<dbReference type="Gene3D" id="2.70.150.10">
    <property type="entry name" value="Calcium-transporting ATPase, cytoplasmic transduction domain A"/>
    <property type="match status" value="1"/>
</dbReference>
<feature type="transmembrane region" description="Helical" evidence="3">
    <location>
        <begin position="165"/>
        <end position="190"/>
    </location>
</feature>
<dbReference type="GO" id="GO:0006883">
    <property type="term" value="P:intracellular sodium ion homeostasis"/>
    <property type="evidence" value="ECO:0007669"/>
    <property type="project" value="TreeGrafter"/>
</dbReference>
<evidence type="ECO:0000313" key="6">
    <source>
        <dbReference type="Proteomes" id="UP001054837"/>
    </source>
</evidence>
<dbReference type="Proteomes" id="UP001054837">
    <property type="component" value="Unassembled WGS sequence"/>
</dbReference>
<dbReference type="InterPro" id="IPR023299">
    <property type="entry name" value="ATPase_P-typ_cyto_dom_N"/>
</dbReference>
<dbReference type="GO" id="GO:1990573">
    <property type="term" value="P:potassium ion import across plasma membrane"/>
    <property type="evidence" value="ECO:0007669"/>
    <property type="project" value="TreeGrafter"/>
</dbReference>
<dbReference type="InterPro" id="IPR023214">
    <property type="entry name" value="HAD_sf"/>
</dbReference>
<gene>
    <name evidence="5" type="ORF">CDAR_385771</name>
</gene>
<dbReference type="PANTHER" id="PTHR43294">
    <property type="entry name" value="SODIUM/POTASSIUM-TRANSPORTING ATPASE SUBUNIT ALPHA"/>
    <property type="match status" value="1"/>
</dbReference>
<dbReference type="GO" id="GO:0030007">
    <property type="term" value="P:intracellular potassium ion homeostasis"/>
    <property type="evidence" value="ECO:0007669"/>
    <property type="project" value="TreeGrafter"/>
</dbReference>
<dbReference type="Gene3D" id="3.40.1110.10">
    <property type="entry name" value="Calcium-transporting ATPase, cytoplasmic domain N"/>
    <property type="match status" value="1"/>
</dbReference>
<dbReference type="InterPro" id="IPR008250">
    <property type="entry name" value="ATPase_P-typ_transduc_dom_A_sf"/>
</dbReference>